<feature type="transmembrane region" description="Helical" evidence="6">
    <location>
        <begin position="181"/>
        <end position="202"/>
    </location>
</feature>
<dbReference type="AlphaFoldDB" id="A0A1C5I644"/>
<keyword evidence="9" id="KW-1185">Reference proteome</keyword>
<keyword evidence="3 6" id="KW-1133">Transmembrane helix</keyword>
<accession>A0A1C5I644</accession>
<keyword evidence="4 6" id="KW-0472">Membrane</keyword>
<evidence type="ECO:0000256" key="5">
    <source>
        <dbReference type="ARBA" id="ARBA00023251"/>
    </source>
</evidence>
<dbReference type="GO" id="GO:0140359">
    <property type="term" value="F:ABC-type transporter activity"/>
    <property type="evidence" value="ECO:0007669"/>
    <property type="project" value="InterPro"/>
</dbReference>
<dbReference type="PROSITE" id="PS51012">
    <property type="entry name" value="ABC_TM2"/>
    <property type="match status" value="1"/>
</dbReference>
<name>A0A1C5I644_9ACTN</name>
<dbReference type="PIRSF" id="PIRSF006648">
    <property type="entry name" value="DrrB"/>
    <property type="match status" value="1"/>
</dbReference>
<feature type="transmembrane region" description="Helical" evidence="6">
    <location>
        <begin position="74"/>
        <end position="92"/>
    </location>
</feature>
<dbReference type="PANTHER" id="PTHR43229">
    <property type="entry name" value="NODULATION PROTEIN J"/>
    <property type="match status" value="1"/>
</dbReference>
<feature type="domain" description="ABC transmembrane type-2" evidence="7">
    <location>
        <begin position="34"/>
        <end position="270"/>
    </location>
</feature>
<dbReference type="Proteomes" id="UP000198210">
    <property type="component" value="Chromosome I"/>
</dbReference>
<evidence type="ECO:0000259" key="7">
    <source>
        <dbReference type="PROSITE" id="PS51012"/>
    </source>
</evidence>
<gene>
    <name evidence="8" type="ORF">GA0074704_2977</name>
</gene>
<dbReference type="PANTHER" id="PTHR43229:SF2">
    <property type="entry name" value="NODULATION PROTEIN J"/>
    <property type="match status" value="1"/>
</dbReference>
<dbReference type="GO" id="GO:0043190">
    <property type="term" value="C:ATP-binding cassette (ABC) transporter complex"/>
    <property type="evidence" value="ECO:0007669"/>
    <property type="project" value="InterPro"/>
</dbReference>
<protein>
    <recommendedName>
        <fullName evidence="6">Transport permease protein</fullName>
    </recommendedName>
</protein>
<dbReference type="InterPro" id="IPR013525">
    <property type="entry name" value="ABC2_TM"/>
</dbReference>
<feature type="transmembrane region" description="Helical" evidence="6">
    <location>
        <begin position="113"/>
        <end position="139"/>
    </location>
</feature>
<evidence type="ECO:0000313" key="8">
    <source>
        <dbReference type="EMBL" id="SCG53760.1"/>
    </source>
</evidence>
<proteinExistence type="inferred from homology"/>
<dbReference type="RefSeq" id="WP_088971059.1">
    <property type="nucleotide sequence ID" value="NZ_JBHLYF010000018.1"/>
</dbReference>
<dbReference type="InterPro" id="IPR051784">
    <property type="entry name" value="Nod_factor_ABC_transporter"/>
</dbReference>
<dbReference type="InterPro" id="IPR000412">
    <property type="entry name" value="ABC_2_transport"/>
</dbReference>
<dbReference type="GO" id="GO:0046677">
    <property type="term" value="P:response to antibiotic"/>
    <property type="evidence" value="ECO:0007669"/>
    <property type="project" value="UniProtKB-KW"/>
</dbReference>
<evidence type="ECO:0000313" key="9">
    <source>
        <dbReference type="Proteomes" id="UP000198210"/>
    </source>
</evidence>
<dbReference type="EMBL" id="LT607751">
    <property type="protein sequence ID" value="SCG53760.1"/>
    <property type="molecule type" value="Genomic_DNA"/>
</dbReference>
<dbReference type="InterPro" id="IPR047817">
    <property type="entry name" value="ABC2_TM_bact-type"/>
</dbReference>
<keyword evidence="2 6" id="KW-0812">Transmembrane</keyword>
<sequence length="274" mass="29502">MTTALRRSVAPPSTLGSGLSRGRVELLMFLRDRTAMVFTFAFPAMILLLFGAIFGGDHDQSGVSASQVYSASMIAYGALSTAFVTMGSGLAMDREDGTLKRLRGTPIPAASYLLGKLVLVLVLSIVEVVVLVGVGALVFGIPMPEPSHWATFAWIFLLSITSCGLLGVAVSAMVGHARTAGTILTVPVVALQFISGVFIHPITQLPHWLIVVASFFPVKWMSQGFRYVFLPDNMKALEAAGQWELGRTASVLVAWTVIGLVLCLVTFRWNQKDR</sequence>
<keyword evidence="5" id="KW-0046">Antibiotic resistance</keyword>
<keyword evidence="6" id="KW-1003">Cell membrane</keyword>
<comment type="subcellular location">
    <subcellularLocation>
        <location evidence="6">Cell membrane</location>
        <topology evidence="6">Multi-pass membrane protein</topology>
    </subcellularLocation>
    <subcellularLocation>
        <location evidence="1">Membrane</location>
        <topology evidence="1">Multi-pass membrane protein</topology>
    </subcellularLocation>
</comment>
<evidence type="ECO:0000256" key="1">
    <source>
        <dbReference type="ARBA" id="ARBA00004141"/>
    </source>
</evidence>
<evidence type="ECO:0000256" key="4">
    <source>
        <dbReference type="ARBA" id="ARBA00023136"/>
    </source>
</evidence>
<keyword evidence="6" id="KW-0813">Transport</keyword>
<feature type="transmembrane region" description="Helical" evidence="6">
    <location>
        <begin position="208"/>
        <end position="229"/>
    </location>
</feature>
<evidence type="ECO:0000256" key="3">
    <source>
        <dbReference type="ARBA" id="ARBA00022989"/>
    </source>
</evidence>
<feature type="transmembrane region" description="Helical" evidence="6">
    <location>
        <begin position="249"/>
        <end position="269"/>
    </location>
</feature>
<feature type="transmembrane region" description="Helical" evidence="6">
    <location>
        <begin position="35"/>
        <end position="54"/>
    </location>
</feature>
<reference evidence="8 9" key="1">
    <citation type="submission" date="2016-06" db="EMBL/GenBank/DDBJ databases">
        <authorList>
            <person name="Kjaerup R.B."/>
            <person name="Dalgaard T.S."/>
            <person name="Juul-Madsen H.R."/>
        </authorList>
    </citation>
    <scope>NUCLEOTIDE SEQUENCE [LARGE SCALE GENOMIC DNA]</scope>
    <source>
        <strain evidence="8 9">DSM 45097</strain>
    </source>
</reference>
<comment type="similarity">
    <text evidence="6">Belongs to the ABC-2 integral membrane protein family.</text>
</comment>
<evidence type="ECO:0000256" key="2">
    <source>
        <dbReference type="ARBA" id="ARBA00022692"/>
    </source>
</evidence>
<feature type="transmembrane region" description="Helical" evidence="6">
    <location>
        <begin position="151"/>
        <end position="174"/>
    </location>
</feature>
<dbReference type="Pfam" id="PF01061">
    <property type="entry name" value="ABC2_membrane"/>
    <property type="match status" value="1"/>
</dbReference>
<evidence type="ECO:0000256" key="6">
    <source>
        <dbReference type="RuleBase" id="RU361157"/>
    </source>
</evidence>
<organism evidence="8 9">
    <name type="scientific">Micromonospora siamensis</name>
    <dbReference type="NCBI Taxonomy" id="299152"/>
    <lineage>
        <taxon>Bacteria</taxon>
        <taxon>Bacillati</taxon>
        <taxon>Actinomycetota</taxon>
        <taxon>Actinomycetes</taxon>
        <taxon>Micromonosporales</taxon>
        <taxon>Micromonosporaceae</taxon>
        <taxon>Micromonospora</taxon>
    </lineage>
</organism>